<dbReference type="SUPFAM" id="SSF102645">
    <property type="entry name" value="CoaB-like"/>
    <property type="match status" value="1"/>
</dbReference>
<dbReference type="Pfam" id="PF04127">
    <property type="entry name" value="DFP"/>
    <property type="match status" value="1"/>
</dbReference>
<accession>A0AAW3MVA4</accession>
<name>A0AAW3MVA4_9BURK</name>
<evidence type="ECO:0000313" key="2">
    <source>
        <dbReference type="EMBL" id="KVP97769.1"/>
    </source>
</evidence>
<dbReference type="AlphaFoldDB" id="A0AAW3MVA4"/>
<feature type="domain" description="DNA/pantothenate metabolism flavoprotein C-terminal" evidence="1">
    <location>
        <begin position="67"/>
        <end position="183"/>
    </location>
</feature>
<dbReference type="EMBL" id="LPBJ01000047">
    <property type="protein sequence ID" value="KVP97769.1"/>
    <property type="molecule type" value="Genomic_DNA"/>
</dbReference>
<dbReference type="Gene3D" id="3.40.50.10300">
    <property type="entry name" value="CoaB-like"/>
    <property type="match status" value="1"/>
</dbReference>
<gene>
    <name evidence="2" type="ORF">WJ96_04160</name>
</gene>
<dbReference type="Proteomes" id="UP000056453">
    <property type="component" value="Unassembled WGS sequence"/>
</dbReference>
<dbReference type="GO" id="GO:0015937">
    <property type="term" value="P:coenzyme A biosynthetic process"/>
    <property type="evidence" value="ECO:0007669"/>
    <property type="project" value="UniProtKB-ARBA"/>
</dbReference>
<protein>
    <recommendedName>
        <fullName evidence="1">DNA/pantothenate metabolism flavoprotein C-terminal domain-containing protein</fullName>
    </recommendedName>
</protein>
<comment type="caution">
    <text evidence="2">The sequence shown here is derived from an EMBL/GenBank/DDBJ whole genome shotgun (WGS) entry which is preliminary data.</text>
</comment>
<evidence type="ECO:0000313" key="3">
    <source>
        <dbReference type="Proteomes" id="UP000056453"/>
    </source>
</evidence>
<dbReference type="InterPro" id="IPR035929">
    <property type="entry name" value="CoaB-like_sf"/>
</dbReference>
<keyword evidence="3" id="KW-1185">Reference proteome</keyword>
<dbReference type="GO" id="GO:0003824">
    <property type="term" value="F:catalytic activity"/>
    <property type="evidence" value="ECO:0007669"/>
    <property type="project" value="UniProtKB-ARBA"/>
</dbReference>
<organism evidence="2 3">
    <name type="scientific">Burkholderia ubonensis</name>
    <dbReference type="NCBI Taxonomy" id="101571"/>
    <lineage>
        <taxon>Bacteria</taxon>
        <taxon>Pseudomonadati</taxon>
        <taxon>Pseudomonadota</taxon>
        <taxon>Betaproteobacteria</taxon>
        <taxon>Burkholderiales</taxon>
        <taxon>Burkholderiaceae</taxon>
        <taxon>Burkholderia</taxon>
        <taxon>Burkholderia cepacia complex</taxon>
    </lineage>
</organism>
<sequence length="213" mass="23323">MWDFPRYEDIHTMTIHIFGGGTVQHVRNHMALCAPAYGQTARHLFELLGPDVARLHLTRMADYQSSMETNEDVAARLHDVLADPTTRAVVFNVALCDYAGQIGEIPSGKYAQRLSSREGALALSLTPTPKLLKLVKASRPDVTLVGFKTTAGGSSDAQLKASVRQLEETGADVVFANDTVTRNNMLVMPTGLRSGSRETMLASLLTYLRMICE</sequence>
<evidence type="ECO:0000259" key="1">
    <source>
        <dbReference type="Pfam" id="PF04127"/>
    </source>
</evidence>
<dbReference type="InterPro" id="IPR007085">
    <property type="entry name" value="DNA/pantothenate-metab_flavo_C"/>
</dbReference>
<proteinExistence type="predicted"/>
<reference evidence="2 3" key="1">
    <citation type="submission" date="2015-11" db="EMBL/GenBank/DDBJ databases">
        <title>Expanding the genomic diversity of Burkholderia species for the development of highly accurate diagnostics.</title>
        <authorList>
            <person name="Sahl J."/>
            <person name="Keim P."/>
            <person name="Wagner D."/>
        </authorList>
    </citation>
    <scope>NUCLEOTIDE SEQUENCE [LARGE SCALE GENOMIC DNA]</scope>
    <source>
        <strain evidence="2 3">MSMB1808WGS</strain>
    </source>
</reference>